<name>A0A2I5TNC2_SERS3</name>
<evidence type="ECO:0000313" key="5">
    <source>
        <dbReference type="EMBL" id="AUH06064.1"/>
    </source>
</evidence>
<accession>A0A2I5TNC2</accession>
<evidence type="ECO:0000256" key="2">
    <source>
        <dbReference type="ARBA" id="ARBA00023315"/>
    </source>
</evidence>
<dbReference type="Proteomes" id="UP000017700">
    <property type="component" value="Chromosome"/>
</dbReference>
<dbReference type="CDD" id="cd04301">
    <property type="entry name" value="NAT_SF"/>
    <property type="match status" value="1"/>
</dbReference>
<evidence type="ECO:0000313" key="4">
    <source>
        <dbReference type="EMBL" id="AUH01741.1"/>
    </source>
</evidence>
<dbReference type="Pfam" id="PF00583">
    <property type="entry name" value="Acetyltransf_1"/>
    <property type="match status" value="1"/>
</dbReference>
<dbReference type="InterPro" id="IPR016181">
    <property type="entry name" value="Acyl_CoA_acyltransferase"/>
</dbReference>
<keyword evidence="1 5" id="KW-0808">Transferase</keyword>
<dbReference type="Gene3D" id="3.40.630.30">
    <property type="match status" value="1"/>
</dbReference>
<feature type="domain" description="N-acetyltransferase" evidence="3">
    <location>
        <begin position="1"/>
        <end position="154"/>
    </location>
</feature>
<dbReference type="GO" id="GO:0016747">
    <property type="term" value="F:acyltransferase activity, transferring groups other than amino-acyl groups"/>
    <property type="evidence" value="ECO:0007669"/>
    <property type="project" value="InterPro"/>
</dbReference>
<reference evidence="5" key="4">
    <citation type="submission" date="2017-11" db="EMBL/GenBank/DDBJ databases">
        <title>Complete genome sequence of Serratia sp. ATCC 39006.</title>
        <authorList>
            <person name="Hampton H.G."/>
            <person name="Jackson S.A."/>
            <person name="Jauregui R."/>
            <person name="Poulter G.T.M."/>
            <person name="Salmond G.P.C."/>
            <person name="Fineran P.C."/>
        </authorList>
    </citation>
    <scope>NUCLEOTIDE SEQUENCE</scope>
    <source>
        <strain evidence="5">ATCC 39006</strain>
    </source>
</reference>
<reference evidence="5 6" key="1">
    <citation type="journal article" date="2013" name="Genome Announc.">
        <title>Draft genome sequence of Serratia sp. strain ATCC 39006, a model bacterium for analysis of the biosynthesis and regulation of prodigiosin, a carbapenem, and gas vesicles.</title>
        <authorList>
            <person name="Fineran P.C."/>
            <person name="Iglesias Cans M.C."/>
            <person name="Ramsay J.P."/>
            <person name="Wilf N.M."/>
            <person name="Cossyleon D."/>
            <person name="McNeil M.B."/>
            <person name="Williamson N.R."/>
            <person name="Monson R.E."/>
            <person name="Becher S.A."/>
            <person name="Stanton J.A."/>
            <person name="Brugger K."/>
            <person name="Brown S.D."/>
            <person name="Salmond G.P."/>
        </authorList>
    </citation>
    <scope>NUCLEOTIDE SEQUENCE [LARGE SCALE GENOMIC DNA]</scope>
    <source>
        <strain evidence="5">ATCC 39006</strain>
        <strain evidence="6">ATCC 39006 / SC 11482</strain>
    </source>
</reference>
<sequence length="154" mass="16741">MIIKAGDVDNPQAVELLHLHLQGMHANSPPGSVFALDMSGLKRPDISFFTAWENDQLLGCGALRELSPTHGEIKSMRTDPAHLHKGVAAKILTHLLAVARSRGYQRVSLETGSGNAFGPAVALYSRFGFIKGEAFGEYTATDFNQFFHLDMTAT</sequence>
<dbReference type="RefSeq" id="WP_021014931.1">
    <property type="nucleotide sequence ID" value="NZ_CP025084.1"/>
</dbReference>
<protein>
    <submittedName>
        <fullName evidence="5">N-acetyltransferase</fullName>
    </submittedName>
</protein>
<dbReference type="OrthoDB" id="9803233at2"/>
<reference evidence="4 7" key="3">
    <citation type="submission" date="2017-11" db="EMBL/GenBank/DDBJ databases">
        <title>Complete genome sequence of Serratia sp. ATCC 39006 LacA.</title>
        <authorList>
            <person name="Hampton H.G."/>
            <person name="Jackson S.A."/>
            <person name="Jauregui R."/>
            <person name="Poulter G.T.M."/>
            <person name="Salmond G.P.C."/>
            <person name="Fineran P.C."/>
        </authorList>
    </citation>
    <scope>NUCLEOTIDE SEQUENCE [LARGE SCALE GENOMIC DNA]</scope>
    <source>
        <strain evidence="4 7">ATCC 39006</strain>
    </source>
</reference>
<dbReference type="InterPro" id="IPR000182">
    <property type="entry name" value="GNAT_dom"/>
</dbReference>
<evidence type="ECO:0000259" key="3">
    <source>
        <dbReference type="PROSITE" id="PS51186"/>
    </source>
</evidence>
<dbReference type="InterPro" id="IPR050832">
    <property type="entry name" value="Bact_Acetyltransf"/>
</dbReference>
<dbReference type="PANTHER" id="PTHR43877">
    <property type="entry name" value="AMINOALKYLPHOSPHONATE N-ACETYLTRANSFERASE-RELATED-RELATED"/>
    <property type="match status" value="1"/>
</dbReference>
<dbReference type="EMBL" id="CP025085">
    <property type="protein sequence ID" value="AUH01741.1"/>
    <property type="molecule type" value="Genomic_DNA"/>
</dbReference>
<dbReference type="SUPFAM" id="SSF55729">
    <property type="entry name" value="Acyl-CoA N-acyltransferases (Nat)"/>
    <property type="match status" value="1"/>
</dbReference>
<dbReference type="PANTHER" id="PTHR43877:SF5">
    <property type="entry name" value="BLL8307 PROTEIN"/>
    <property type="match status" value="1"/>
</dbReference>
<reference evidence="5" key="2">
    <citation type="submission" date="2013-09" db="EMBL/GenBank/DDBJ databases">
        <authorList>
            <person name="Wang G."/>
            <person name="Yang Y."/>
            <person name="Su Y."/>
        </authorList>
    </citation>
    <scope>NUCLEOTIDE SEQUENCE</scope>
    <source>
        <strain evidence="5">ATCC 39006</strain>
    </source>
</reference>
<organism evidence="5 6">
    <name type="scientific">Serratia sp. (strain ATCC 39006)</name>
    <name type="common">Prodigiosinella confusarubida</name>
    <dbReference type="NCBI Taxonomy" id="104623"/>
    <lineage>
        <taxon>Bacteria</taxon>
        <taxon>Pseudomonadati</taxon>
        <taxon>Pseudomonadota</taxon>
        <taxon>Gammaproteobacteria</taxon>
        <taxon>Enterobacterales</taxon>
        <taxon>Pectobacteriaceae</taxon>
        <taxon>Prodigiosinella</taxon>
    </lineage>
</organism>
<evidence type="ECO:0000313" key="6">
    <source>
        <dbReference type="Proteomes" id="UP000017700"/>
    </source>
</evidence>
<keyword evidence="2" id="KW-0012">Acyltransferase</keyword>
<proteinExistence type="predicted"/>
<evidence type="ECO:0000313" key="7">
    <source>
        <dbReference type="Proteomes" id="UP000233778"/>
    </source>
</evidence>
<dbReference type="KEGG" id="sera:Ser39006_019195"/>
<evidence type="ECO:0000256" key="1">
    <source>
        <dbReference type="ARBA" id="ARBA00022679"/>
    </source>
</evidence>
<gene>
    <name evidence="4" type="ORF">CWC46_19195</name>
    <name evidence="5" type="ORF">Ser39006_019195</name>
</gene>
<dbReference type="EMBL" id="CP025084">
    <property type="protein sequence ID" value="AUH06064.1"/>
    <property type="molecule type" value="Genomic_DNA"/>
</dbReference>
<dbReference type="PROSITE" id="PS51186">
    <property type="entry name" value="GNAT"/>
    <property type="match status" value="1"/>
</dbReference>
<dbReference type="KEGG" id="serq:CWC46_19195"/>
<keyword evidence="6" id="KW-1185">Reference proteome</keyword>
<dbReference type="AlphaFoldDB" id="A0A2I5TNC2"/>
<dbReference type="STRING" id="104623.Ser39006_01663"/>
<dbReference type="Proteomes" id="UP000233778">
    <property type="component" value="Chromosome"/>
</dbReference>